<name>A0A9D5D6P1_9LILI</name>
<feature type="region of interest" description="Disordered" evidence="1">
    <location>
        <begin position="18"/>
        <end position="44"/>
    </location>
</feature>
<dbReference type="AlphaFoldDB" id="A0A9D5D6P1"/>
<evidence type="ECO:0000313" key="2">
    <source>
        <dbReference type="EMBL" id="KAJ0985754.1"/>
    </source>
</evidence>
<dbReference type="Proteomes" id="UP001085076">
    <property type="component" value="Miscellaneous, Linkage group lg01"/>
</dbReference>
<organism evidence="2 3">
    <name type="scientific">Dioscorea zingiberensis</name>
    <dbReference type="NCBI Taxonomy" id="325984"/>
    <lineage>
        <taxon>Eukaryota</taxon>
        <taxon>Viridiplantae</taxon>
        <taxon>Streptophyta</taxon>
        <taxon>Embryophyta</taxon>
        <taxon>Tracheophyta</taxon>
        <taxon>Spermatophyta</taxon>
        <taxon>Magnoliopsida</taxon>
        <taxon>Liliopsida</taxon>
        <taxon>Dioscoreales</taxon>
        <taxon>Dioscoreaceae</taxon>
        <taxon>Dioscorea</taxon>
    </lineage>
</organism>
<protein>
    <submittedName>
        <fullName evidence="2">Uncharacterized protein</fullName>
    </submittedName>
</protein>
<feature type="compositionally biased region" description="Polar residues" evidence="1">
    <location>
        <begin position="31"/>
        <end position="44"/>
    </location>
</feature>
<feature type="region of interest" description="Disordered" evidence="1">
    <location>
        <begin position="82"/>
        <end position="101"/>
    </location>
</feature>
<comment type="caution">
    <text evidence="2">The sequence shown here is derived from an EMBL/GenBank/DDBJ whole genome shotgun (WGS) entry which is preliminary data.</text>
</comment>
<reference evidence="2" key="1">
    <citation type="submission" date="2021-03" db="EMBL/GenBank/DDBJ databases">
        <authorList>
            <person name="Li Z."/>
            <person name="Yang C."/>
        </authorList>
    </citation>
    <scope>NUCLEOTIDE SEQUENCE</scope>
    <source>
        <strain evidence="2">Dzin_1.0</strain>
        <tissue evidence="2">Leaf</tissue>
    </source>
</reference>
<reference evidence="2" key="2">
    <citation type="journal article" date="2022" name="Hortic Res">
        <title>The genome of Dioscorea zingiberensis sheds light on the biosynthesis, origin and evolution of the medicinally important diosgenin saponins.</title>
        <authorList>
            <person name="Li Y."/>
            <person name="Tan C."/>
            <person name="Li Z."/>
            <person name="Guo J."/>
            <person name="Li S."/>
            <person name="Chen X."/>
            <person name="Wang C."/>
            <person name="Dai X."/>
            <person name="Yang H."/>
            <person name="Song W."/>
            <person name="Hou L."/>
            <person name="Xu J."/>
            <person name="Tong Z."/>
            <person name="Xu A."/>
            <person name="Yuan X."/>
            <person name="Wang W."/>
            <person name="Yang Q."/>
            <person name="Chen L."/>
            <person name="Sun Z."/>
            <person name="Wang K."/>
            <person name="Pan B."/>
            <person name="Chen J."/>
            <person name="Bao Y."/>
            <person name="Liu F."/>
            <person name="Qi X."/>
            <person name="Gang D.R."/>
            <person name="Wen J."/>
            <person name="Li J."/>
        </authorList>
    </citation>
    <scope>NUCLEOTIDE SEQUENCE</scope>
    <source>
        <strain evidence="2">Dzin_1.0</strain>
    </source>
</reference>
<evidence type="ECO:0000256" key="1">
    <source>
        <dbReference type="SAM" id="MobiDB-lite"/>
    </source>
</evidence>
<gene>
    <name evidence="2" type="ORF">J5N97_004110</name>
</gene>
<sequence length="101" mass="10673">MQNRSVEVILFQRRSGGDLAGSSAAKRSMISRESPSTTDAGDAEVQTSIGVAVLVDNQVMTVFSDDDEAMEGDTVLAASVSFSNDGGQRRQADNSCRINEG</sequence>
<evidence type="ECO:0000313" key="3">
    <source>
        <dbReference type="Proteomes" id="UP001085076"/>
    </source>
</evidence>
<accession>A0A9D5D6P1</accession>
<dbReference type="EMBL" id="JAGGNH010000001">
    <property type="protein sequence ID" value="KAJ0985754.1"/>
    <property type="molecule type" value="Genomic_DNA"/>
</dbReference>
<proteinExistence type="predicted"/>
<keyword evidence="3" id="KW-1185">Reference proteome</keyword>